<evidence type="ECO:0000259" key="2">
    <source>
        <dbReference type="Pfam" id="PF00171"/>
    </source>
</evidence>
<dbReference type="RefSeq" id="WP_131014950.1">
    <property type="nucleotide sequence ID" value="NZ_SIRE01000013.1"/>
</dbReference>
<dbReference type="Proteomes" id="UP000293142">
    <property type="component" value="Unassembled WGS sequence"/>
</dbReference>
<organism evidence="3 4">
    <name type="scientific">Paenibacillus thalictri</name>
    <dbReference type="NCBI Taxonomy" id="2527873"/>
    <lineage>
        <taxon>Bacteria</taxon>
        <taxon>Bacillati</taxon>
        <taxon>Bacillota</taxon>
        <taxon>Bacilli</taxon>
        <taxon>Bacillales</taxon>
        <taxon>Paenibacillaceae</taxon>
        <taxon>Paenibacillus</taxon>
    </lineage>
</organism>
<dbReference type="GO" id="GO:0008774">
    <property type="term" value="F:acetaldehyde dehydrogenase (acetylating) activity"/>
    <property type="evidence" value="ECO:0007669"/>
    <property type="project" value="UniProtKB-EC"/>
</dbReference>
<keyword evidence="1 3" id="KW-0560">Oxidoreductase</keyword>
<dbReference type="InterPro" id="IPR016161">
    <property type="entry name" value="Ald_DH/histidinol_DH"/>
</dbReference>
<dbReference type="InterPro" id="IPR016163">
    <property type="entry name" value="Ald_DH_C"/>
</dbReference>
<evidence type="ECO:0000313" key="4">
    <source>
        <dbReference type="Proteomes" id="UP000293142"/>
    </source>
</evidence>
<dbReference type="EMBL" id="SIRE01000013">
    <property type="protein sequence ID" value="TBL76476.1"/>
    <property type="molecule type" value="Genomic_DNA"/>
</dbReference>
<dbReference type="InterPro" id="IPR016162">
    <property type="entry name" value="Ald_DH_N"/>
</dbReference>
<dbReference type="OrthoDB" id="9815791at2"/>
<protein>
    <submittedName>
        <fullName evidence="3">Acetaldehyde dehydrogenase (Acetylating)</fullName>
        <ecNumber evidence="3">1.2.1.10</ecNumber>
    </submittedName>
</protein>
<sequence length="515" mass="54824">MQLDKDLQSVQDMRDAVKKAKEAQAKFQAFSQDEVDRIVKAMADAAYEKSYTLASLAVEETGLGVAEHKVIKNQVASRDVYQSICDQKTVGVINEHKDKNMVEVAAPFGVIAGIVPTTNPTSTAIFKSLIALKARNAIVFSPHPSAAQCTVEAANICLQAAVAAGAPEGIIGWIPQPTMEATEGLMKHKDVNLILATGGGPLVRAAYSSGKPAYGVGPGNVPVYIEKTAEISKAVQRIVDSKTFDNGTICASEQAVIVDRNIREMAVREFKNQGAYFLNAEEKKKLEPVISPAPGKLNPKIVGRSARVIAEMAGITVPADTRLLIAEETRIGKEIPFSIEKLAPVFAFYTVDDSVEAADICERLLDLGGRGHTLAIHTTNDEVARTFALRMPVSRIVVNTPSALGAVGGTTGLQPSFTLGCGSFGGNITSDNVTVHHLMNVKRLAYGIKHLDVPKSGTAKVSANSKPAAGNTEEERIEEVVGQVLAKVGAAGNIDKETVIQLVNQVISQINPIKL</sequence>
<accession>A0A4Q9DQA4</accession>
<dbReference type="InterPro" id="IPR015590">
    <property type="entry name" value="Aldehyde_DH_dom"/>
</dbReference>
<dbReference type="EC" id="1.2.1.10" evidence="3"/>
<dbReference type="SUPFAM" id="SSF53720">
    <property type="entry name" value="ALDH-like"/>
    <property type="match status" value="1"/>
</dbReference>
<evidence type="ECO:0000313" key="3">
    <source>
        <dbReference type="EMBL" id="TBL76476.1"/>
    </source>
</evidence>
<dbReference type="AlphaFoldDB" id="A0A4Q9DQA4"/>
<reference evidence="3 4" key="1">
    <citation type="submission" date="2019-02" db="EMBL/GenBank/DDBJ databases">
        <title>Paenibacillus sp. nov., isolated from surface-sterilized tissue of Thalictrum simplex L.</title>
        <authorList>
            <person name="Tuo L."/>
        </authorList>
    </citation>
    <scope>NUCLEOTIDE SEQUENCE [LARGE SCALE GENOMIC DNA]</scope>
    <source>
        <strain evidence="3 4">N2SHLJ1</strain>
    </source>
</reference>
<dbReference type="Gene3D" id="3.40.605.10">
    <property type="entry name" value="Aldehyde Dehydrogenase, Chain A, domain 1"/>
    <property type="match status" value="1"/>
</dbReference>
<dbReference type="Gene3D" id="3.40.309.10">
    <property type="entry name" value="Aldehyde Dehydrogenase, Chain A, domain 2"/>
    <property type="match status" value="1"/>
</dbReference>
<dbReference type="InterPro" id="IPR013357">
    <property type="entry name" value="Acetaldehyde_DH_acetylating"/>
</dbReference>
<evidence type="ECO:0000256" key="1">
    <source>
        <dbReference type="ARBA" id="ARBA00023002"/>
    </source>
</evidence>
<comment type="caution">
    <text evidence="3">The sequence shown here is derived from an EMBL/GenBank/DDBJ whole genome shotgun (WGS) entry which is preliminary data.</text>
</comment>
<dbReference type="NCBIfam" id="TIGR02518">
    <property type="entry name" value="EutH_ACDH"/>
    <property type="match status" value="1"/>
</dbReference>
<proteinExistence type="predicted"/>
<dbReference type="Pfam" id="PF00171">
    <property type="entry name" value="Aldedh"/>
    <property type="match status" value="1"/>
</dbReference>
<dbReference type="CDD" id="cd07122">
    <property type="entry name" value="ALDH_F20_ACDH"/>
    <property type="match status" value="1"/>
</dbReference>
<feature type="domain" description="Aldehyde dehydrogenase" evidence="2">
    <location>
        <begin position="10"/>
        <end position="273"/>
    </location>
</feature>
<keyword evidence="4" id="KW-1185">Reference proteome</keyword>
<dbReference type="PANTHER" id="PTHR11699">
    <property type="entry name" value="ALDEHYDE DEHYDROGENASE-RELATED"/>
    <property type="match status" value="1"/>
</dbReference>
<name>A0A4Q9DQA4_9BACL</name>
<gene>
    <name evidence="3" type="ORF">EYB31_18750</name>
</gene>